<dbReference type="GO" id="GO:0005096">
    <property type="term" value="F:GTPase activator activity"/>
    <property type="evidence" value="ECO:0007669"/>
    <property type="project" value="TreeGrafter"/>
</dbReference>
<sequence length="580" mass="63000">MPTRAIKSIFFTRFHHEKGSRVLHQVPEGSITSSTSPSALRNPLFTFSSITSYLIPNQQFCDRLLTFCTNHYRVVSYPVCIRENNKYNRNEFIFNFALVVEEDLADWVAYGEVARKLGRLLRGLEEQGGFLSSEEDLMGVWEDDGPYGMYPSSEAYSTWMYGSGGGSKVYALCEMVLEDLNNYAECMIPIDDSNTINLKLFPTRAPPPPIYVHTVPLLTMSLSTLSRPLSSDLTLARILPHINGVNSVSHIAQLADTDLSLTRKAIQHLVYYGCLVLLDVFSFNAVYAPTAEIGGFIIDETVGEECGRYVCMPHAYPASNGPGSSGMKGGSDSIRSRDERSSTSSITSQHSQTSFTSHSSTPRDPSSSSPDLQNTSNDEVPLIPHSTLITLYTSLRQGLTLRNWVLENMALLAGIDVRRLITFGIIKGFLYRVHKYAVASSIPLPPAPPTSLQSAGDTSTVHSPVLAGYSNSKDPIAQGAAAALRPSIASTLIGATAAAAATATAATPGASSAERGGRVGGDDAARLHRLVNSDREQGLPLVKFLDGMHCFDEICTELGLPEKVVEGKVRSLGEVQIFCR</sequence>
<dbReference type="AlphaFoldDB" id="A0A9W4URM4"/>
<dbReference type="GO" id="GO:0005774">
    <property type="term" value="C:vacuolar membrane"/>
    <property type="evidence" value="ECO:0007669"/>
    <property type="project" value="TreeGrafter"/>
</dbReference>
<dbReference type="GO" id="GO:1990130">
    <property type="term" value="C:GATOR1 complex"/>
    <property type="evidence" value="ECO:0007669"/>
    <property type="project" value="TreeGrafter"/>
</dbReference>
<evidence type="ECO:0000256" key="1">
    <source>
        <dbReference type="ARBA" id="ARBA00008433"/>
    </source>
</evidence>
<protein>
    <recommendedName>
        <fullName evidence="5">Nitrogen permease regulator 2</fullName>
    </recommendedName>
</protein>
<keyword evidence="4" id="KW-1185">Reference proteome</keyword>
<evidence type="ECO:0000256" key="2">
    <source>
        <dbReference type="SAM" id="MobiDB-lite"/>
    </source>
</evidence>
<accession>A0A9W4URM4</accession>
<name>A0A9W4URM4_9PLEO</name>
<dbReference type="PANTHER" id="PTHR12991:SF10">
    <property type="entry name" value="GATOR COMPLEX PROTEIN NPRL2"/>
    <property type="match status" value="1"/>
</dbReference>
<evidence type="ECO:0000313" key="3">
    <source>
        <dbReference type="EMBL" id="CAI6339512.1"/>
    </source>
</evidence>
<feature type="region of interest" description="Disordered" evidence="2">
    <location>
        <begin position="320"/>
        <end position="379"/>
    </location>
</feature>
<dbReference type="InterPro" id="IPR009348">
    <property type="entry name" value="NPR2-like"/>
</dbReference>
<dbReference type="OrthoDB" id="338854at2759"/>
<evidence type="ECO:0008006" key="5">
    <source>
        <dbReference type="Google" id="ProtNLM"/>
    </source>
</evidence>
<proteinExistence type="inferred from homology"/>
<gene>
    <name evidence="3" type="ORF">PDIGIT_LOCUS12672</name>
</gene>
<organism evidence="3 4">
    <name type="scientific">Periconia digitata</name>
    <dbReference type="NCBI Taxonomy" id="1303443"/>
    <lineage>
        <taxon>Eukaryota</taxon>
        <taxon>Fungi</taxon>
        <taxon>Dikarya</taxon>
        <taxon>Ascomycota</taxon>
        <taxon>Pezizomycotina</taxon>
        <taxon>Dothideomycetes</taxon>
        <taxon>Pleosporomycetidae</taxon>
        <taxon>Pleosporales</taxon>
        <taxon>Massarineae</taxon>
        <taxon>Periconiaceae</taxon>
        <taxon>Periconia</taxon>
    </lineage>
</organism>
<dbReference type="GO" id="GO:1904262">
    <property type="term" value="P:negative regulation of TORC1 signaling"/>
    <property type="evidence" value="ECO:0007669"/>
    <property type="project" value="TreeGrafter"/>
</dbReference>
<dbReference type="Proteomes" id="UP001152607">
    <property type="component" value="Unassembled WGS sequence"/>
</dbReference>
<reference evidence="3" key="1">
    <citation type="submission" date="2023-01" db="EMBL/GenBank/DDBJ databases">
        <authorList>
            <person name="Van Ghelder C."/>
            <person name="Rancurel C."/>
        </authorList>
    </citation>
    <scope>NUCLEOTIDE SEQUENCE</scope>
    <source>
        <strain evidence="3">CNCM I-4278</strain>
    </source>
</reference>
<evidence type="ECO:0000313" key="4">
    <source>
        <dbReference type="Proteomes" id="UP001152607"/>
    </source>
</evidence>
<feature type="compositionally biased region" description="Low complexity" evidence="2">
    <location>
        <begin position="342"/>
        <end position="371"/>
    </location>
</feature>
<dbReference type="EMBL" id="CAOQHR010000009">
    <property type="protein sequence ID" value="CAI6339512.1"/>
    <property type="molecule type" value="Genomic_DNA"/>
</dbReference>
<comment type="similarity">
    <text evidence="1">Belongs to the NPR2 family.</text>
</comment>
<dbReference type="GO" id="GO:0010508">
    <property type="term" value="P:positive regulation of autophagy"/>
    <property type="evidence" value="ECO:0007669"/>
    <property type="project" value="TreeGrafter"/>
</dbReference>
<dbReference type="PANTHER" id="PTHR12991">
    <property type="entry name" value="NITROGEN PERMEASE REGULATOR 2/TUMOR SUPPRESSOR CANDIDATE 4"/>
    <property type="match status" value="1"/>
</dbReference>
<comment type="caution">
    <text evidence="3">The sequence shown here is derived from an EMBL/GenBank/DDBJ whole genome shotgun (WGS) entry which is preliminary data.</text>
</comment>
<dbReference type="Pfam" id="PF06218">
    <property type="entry name" value="NPR2"/>
    <property type="match status" value="1"/>
</dbReference>